<dbReference type="EMBL" id="KQ947419">
    <property type="protein sequence ID" value="KUJ15048.1"/>
    <property type="molecule type" value="Genomic_DNA"/>
</dbReference>
<accession>A0A194X4E1</accession>
<dbReference type="RefSeq" id="XP_018069403.1">
    <property type="nucleotide sequence ID" value="XM_018213217.1"/>
</dbReference>
<keyword evidence="5" id="KW-0732">Signal</keyword>
<name>A0A194X4E1_MOLSC</name>
<evidence type="ECO:0000256" key="4">
    <source>
        <dbReference type="ARBA" id="ARBA00023098"/>
    </source>
</evidence>
<dbReference type="InterPro" id="IPR029058">
    <property type="entry name" value="AB_hydrolase_fold"/>
</dbReference>
<dbReference type="SUPFAM" id="SSF53474">
    <property type="entry name" value="alpha/beta-Hydrolases"/>
    <property type="match status" value="1"/>
</dbReference>
<feature type="signal peptide" evidence="5">
    <location>
        <begin position="1"/>
        <end position="18"/>
    </location>
</feature>
<keyword evidence="3" id="KW-0442">Lipid degradation</keyword>
<dbReference type="Gene3D" id="3.40.50.1820">
    <property type="entry name" value="alpha/beta hydrolase"/>
    <property type="match status" value="1"/>
</dbReference>
<organism evidence="6 7">
    <name type="scientific">Mollisia scopiformis</name>
    <name type="common">Conifer needle endophyte fungus</name>
    <name type="synonym">Phialocephala scopiformis</name>
    <dbReference type="NCBI Taxonomy" id="149040"/>
    <lineage>
        <taxon>Eukaryota</taxon>
        <taxon>Fungi</taxon>
        <taxon>Dikarya</taxon>
        <taxon>Ascomycota</taxon>
        <taxon>Pezizomycotina</taxon>
        <taxon>Leotiomycetes</taxon>
        <taxon>Helotiales</taxon>
        <taxon>Mollisiaceae</taxon>
        <taxon>Mollisia</taxon>
    </lineage>
</organism>
<dbReference type="PANTHER" id="PTHR10272">
    <property type="entry name" value="PLATELET-ACTIVATING FACTOR ACETYLHYDROLASE"/>
    <property type="match status" value="1"/>
</dbReference>
<keyword evidence="7" id="KW-1185">Reference proteome</keyword>
<evidence type="ECO:0000256" key="3">
    <source>
        <dbReference type="ARBA" id="ARBA00022963"/>
    </source>
</evidence>
<dbReference type="Proteomes" id="UP000070700">
    <property type="component" value="Unassembled WGS sequence"/>
</dbReference>
<dbReference type="InParanoid" id="A0A194X4E1"/>
<keyword evidence="2" id="KW-0378">Hydrolase</keyword>
<dbReference type="Pfam" id="PF03403">
    <property type="entry name" value="PAF-AH_p_II"/>
    <property type="match status" value="1"/>
</dbReference>
<dbReference type="SMR" id="A0A194X4E1"/>
<dbReference type="KEGG" id="psco:LY89DRAFT_671443"/>
<sequence length="407" mass="43670">MHLFSYLVVSAGLTVCAASAIASSPSQILLPKPTGLYQVGRSTAELVDHSRIQPFAPDVEPVRLEVTIFYPAVHQHHSIPGAYFPLETALIEDNYLSSLGLASPNGTFEKLALHLASNEPTQNLTGQPSCEFSLVIFSPGEGTTRLFYSQIAATIASQGFIVVTIDAPYDVDVVQYPNGDLAFINSTLWDTTNDTALEATAYLAIQTRMADVSFVLDSLSNATLAATLIPNLPPSRLNTSHAAMFGHSLGGATAYSILGTDDRIVGGLDMDGLLFGPGLPNGTSKPFMLMGHGGHTRANVTDDPFGTWTAAWSNSTNSTGWKRDIVISGTLHYDFSDYPIVFDTLGISPCNETVRDDNLLIGSLKGKRSLEIVTTYVGAFLDFVLFGKCSALLDGPVDEFPEVVFDY</sequence>
<dbReference type="AlphaFoldDB" id="A0A194X4E1"/>
<proteinExistence type="predicted"/>
<evidence type="ECO:0000256" key="2">
    <source>
        <dbReference type="ARBA" id="ARBA00022801"/>
    </source>
</evidence>
<dbReference type="EC" id="3.1.1.47" evidence="1"/>
<protein>
    <recommendedName>
        <fullName evidence="1">1-alkyl-2-acetylglycerophosphocholine esterase</fullName>
        <ecNumber evidence="1">3.1.1.47</ecNumber>
    </recommendedName>
</protein>
<keyword evidence="4" id="KW-0443">Lipid metabolism</keyword>
<evidence type="ECO:0000256" key="5">
    <source>
        <dbReference type="SAM" id="SignalP"/>
    </source>
</evidence>
<evidence type="ECO:0000256" key="1">
    <source>
        <dbReference type="ARBA" id="ARBA00013201"/>
    </source>
</evidence>
<gene>
    <name evidence="6" type="ORF">LY89DRAFT_671443</name>
</gene>
<reference evidence="6 7" key="1">
    <citation type="submission" date="2015-10" db="EMBL/GenBank/DDBJ databases">
        <title>Full genome of DAOMC 229536 Phialocephala scopiformis, a fungal endophyte of spruce producing the potent anti-insectan compound rugulosin.</title>
        <authorList>
            <consortium name="DOE Joint Genome Institute"/>
            <person name="Walker A.K."/>
            <person name="Frasz S.L."/>
            <person name="Seifert K.A."/>
            <person name="Miller J.D."/>
            <person name="Mondo S.J."/>
            <person name="Labutti K."/>
            <person name="Lipzen A."/>
            <person name="Dockter R."/>
            <person name="Kennedy M."/>
            <person name="Grigoriev I.V."/>
            <person name="Spatafora J.W."/>
        </authorList>
    </citation>
    <scope>NUCLEOTIDE SEQUENCE [LARGE SCALE GENOMIC DNA]</scope>
    <source>
        <strain evidence="6 7">CBS 120377</strain>
    </source>
</reference>
<dbReference type="GO" id="GO:0003847">
    <property type="term" value="F:1-alkyl-2-acetylglycerophosphocholine esterase activity"/>
    <property type="evidence" value="ECO:0007669"/>
    <property type="project" value="UniProtKB-EC"/>
</dbReference>
<dbReference type="GO" id="GO:0016042">
    <property type="term" value="P:lipid catabolic process"/>
    <property type="evidence" value="ECO:0007669"/>
    <property type="project" value="UniProtKB-KW"/>
</dbReference>
<evidence type="ECO:0000313" key="7">
    <source>
        <dbReference type="Proteomes" id="UP000070700"/>
    </source>
</evidence>
<evidence type="ECO:0000313" key="6">
    <source>
        <dbReference type="EMBL" id="KUJ15048.1"/>
    </source>
</evidence>
<dbReference type="PANTHER" id="PTHR10272:SF14">
    <property type="entry name" value="PAF ACETYLHYDROLASE FAMILY PROTEIN"/>
    <property type="match status" value="1"/>
</dbReference>
<dbReference type="OrthoDB" id="2363873at2759"/>
<dbReference type="GeneID" id="28822943"/>
<feature type="chain" id="PRO_5008267836" description="1-alkyl-2-acetylglycerophosphocholine esterase" evidence="5">
    <location>
        <begin position="19"/>
        <end position="407"/>
    </location>
</feature>